<keyword evidence="4 9" id="KW-0812">Transmembrane</keyword>
<keyword evidence="3" id="KW-0813">Transport</keyword>
<comment type="similarity">
    <text evidence="2">Belongs to the plant ureide permease (TC 2.A.7.19) family.</text>
</comment>
<protein>
    <submittedName>
        <fullName evidence="10">Ureide permease</fullName>
    </submittedName>
</protein>
<evidence type="ECO:0000256" key="1">
    <source>
        <dbReference type="ARBA" id="ARBA00004141"/>
    </source>
</evidence>
<evidence type="ECO:0000256" key="4">
    <source>
        <dbReference type="ARBA" id="ARBA00022692"/>
    </source>
</evidence>
<evidence type="ECO:0000256" key="9">
    <source>
        <dbReference type="SAM" id="Phobius"/>
    </source>
</evidence>
<feature type="transmembrane region" description="Helical" evidence="9">
    <location>
        <begin position="143"/>
        <end position="167"/>
    </location>
</feature>
<accession>A0A9K3PJX1</accession>
<dbReference type="EMBL" id="JAGRRH010000019">
    <property type="protein sequence ID" value="KAG7350005.1"/>
    <property type="molecule type" value="Genomic_DNA"/>
</dbReference>
<evidence type="ECO:0000256" key="3">
    <source>
        <dbReference type="ARBA" id="ARBA00022448"/>
    </source>
</evidence>
<dbReference type="PANTHER" id="PTHR31081">
    <property type="entry name" value="UREIDE PERMEASE 1-RELATED-RELATED"/>
    <property type="match status" value="1"/>
</dbReference>
<keyword evidence="11" id="KW-1185">Reference proteome</keyword>
<keyword evidence="6" id="KW-0067">ATP-binding</keyword>
<reference evidence="10" key="2">
    <citation type="submission" date="2021-04" db="EMBL/GenBank/DDBJ databases">
        <authorList>
            <person name="Podell S."/>
        </authorList>
    </citation>
    <scope>NUCLEOTIDE SEQUENCE</scope>
    <source>
        <strain evidence="10">Hildebrandi</strain>
    </source>
</reference>
<dbReference type="Proteomes" id="UP000693970">
    <property type="component" value="Unassembled WGS sequence"/>
</dbReference>
<sequence>MASPPLSVPVANVWFSMAFTVSSIVGTLRLMHVPPPGTGMRVLSWREDYVPGKGCSMNYWGLVAGVLCAIANLLQFQGGRMVGFATADLVQAFPLVSTLWDILLFGEYQQGGGRRQHRRNNNNNNNNIDRCNKDGTYYESSTVVIFYLIGMYVLYLGGIACVIQSSFHPS</sequence>
<dbReference type="OrthoDB" id="48321at2759"/>
<dbReference type="GO" id="GO:0005524">
    <property type="term" value="F:ATP binding"/>
    <property type="evidence" value="ECO:0007669"/>
    <property type="project" value="UniProtKB-KW"/>
</dbReference>
<comment type="caution">
    <text evidence="10">The sequence shown here is derived from an EMBL/GenBank/DDBJ whole genome shotgun (WGS) entry which is preliminary data.</text>
</comment>
<evidence type="ECO:0000256" key="7">
    <source>
        <dbReference type="ARBA" id="ARBA00022989"/>
    </source>
</evidence>
<evidence type="ECO:0000313" key="10">
    <source>
        <dbReference type="EMBL" id="KAG7350005.1"/>
    </source>
</evidence>
<dbReference type="GO" id="GO:0016020">
    <property type="term" value="C:membrane"/>
    <property type="evidence" value="ECO:0007669"/>
    <property type="project" value="UniProtKB-SubCell"/>
</dbReference>
<gene>
    <name evidence="10" type="ORF">IV203_012602</name>
</gene>
<evidence type="ECO:0000256" key="8">
    <source>
        <dbReference type="ARBA" id="ARBA00023136"/>
    </source>
</evidence>
<comment type="subcellular location">
    <subcellularLocation>
        <location evidence="1">Membrane</location>
        <topology evidence="1">Multi-pass membrane protein</topology>
    </subcellularLocation>
</comment>
<dbReference type="InterPro" id="IPR009834">
    <property type="entry name" value="Ureide_permease"/>
</dbReference>
<dbReference type="GO" id="GO:0005274">
    <property type="term" value="F:allantoin:proton symporter activity"/>
    <property type="evidence" value="ECO:0007669"/>
    <property type="project" value="TreeGrafter"/>
</dbReference>
<organism evidence="10 11">
    <name type="scientific">Nitzschia inconspicua</name>
    <dbReference type="NCBI Taxonomy" id="303405"/>
    <lineage>
        <taxon>Eukaryota</taxon>
        <taxon>Sar</taxon>
        <taxon>Stramenopiles</taxon>
        <taxon>Ochrophyta</taxon>
        <taxon>Bacillariophyta</taxon>
        <taxon>Bacillariophyceae</taxon>
        <taxon>Bacillariophycidae</taxon>
        <taxon>Bacillariales</taxon>
        <taxon>Bacillariaceae</taxon>
        <taxon>Nitzschia</taxon>
    </lineage>
</organism>
<keyword evidence="5" id="KW-0547">Nucleotide-binding</keyword>
<dbReference type="GO" id="GO:0015505">
    <property type="term" value="F:uracil:monoatomic cation symporter activity"/>
    <property type="evidence" value="ECO:0007669"/>
    <property type="project" value="TreeGrafter"/>
</dbReference>
<feature type="transmembrane region" description="Helical" evidence="9">
    <location>
        <begin position="89"/>
        <end position="108"/>
    </location>
</feature>
<dbReference type="PANTHER" id="PTHR31081:SF5">
    <property type="entry name" value="UREIDE PERMEASE 1-RELATED"/>
    <property type="match status" value="1"/>
</dbReference>
<dbReference type="InterPro" id="IPR030189">
    <property type="entry name" value="UPS_plant"/>
</dbReference>
<evidence type="ECO:0000256" key="6">
    <source>
        <dbReference type="ARBA" id="ARBA00022840"/>
    </source>
</evidence>
<feature type="transmembrane region" description="Helical" evidence="9">
    <location>
        <begin position="12"/>
        <end position="31"/>
    </location>
</feature>
<name>A0A9K3PJX1_9STRA</name>
<evidence type="ECO:0000256" key="5">
    <source>
        <dbReference type="ARBA" id="ARBA00022741"/>
    </source>
</evidence>
<dbReference type="Pfam" id="PF07168">
    <property type="entry name" value="Ureide_permease"/>
    <property type="match status" value="1"/>
</dbReference>
<reference evidence="10" key="1">
    <citation type="journal article" date="2021" name="Sci. Rep.">
        <title>Diploid genomic architecture of Nitzschia inconspicua, an elite biomass production diatom.</title>
        <authorList>
            <person name="Oliver A."/>
            <person name="Podell S."/>
            <person name="Pinowska A."/>
            <person name="Traller J.C."/>
            <person name="Smith S.R."/>
            <person name="McClure R."/>
            <person name="Beliaev A."/>
            <person name="Bohutskyi P."/>
            <person name="Hill E.A."/>
            <person name="Rabines A."/>
            <person name="Zheng H."/>
            <person name="Allen L.Z."/>
            <person name="Kuo A."/>
            <person name="Grigoriev I.V."/>
            <person name="Allen A.E."/>
            <person name="Hazlebeck D."/>
            <person name="Allen E.E."/>
        </authorList>
    </citation>
    <scope>NUCLEOTIDE SEQUENCE</scope>
    <source>
        <strain evidence="10">Hildebrandi</strain>
    </source>
</reference>
<evidence type="ECO:0000313" key="11">
    <source>
        <dbReference type="Proteomes" id="UP000693970"/>
    </source>
</evidence>
<keyword evidence="8 9" id="KW-0472">Membrane</keyword>
<feature type="transmembrane region" description="Helical" evidence="9">
    <location>
        <begin position="59"/>
        <end position="77"/>
    </location>
</feature>
<dbReference type="AlphaFoldDB" id="A0A9K3PJX1"/>
<keyword evidence="7 9" id="KW-1133">Transmembrane helix</keyword>
<evidence type="ECO:0000256" key="2">
    <source>
        <dbReference type="ARBA" id="ARBA00005931"/>
    </source>
</evidence>
<proteinExistence type="inferred from homology"/>